<dbReference type="EMBL" id="CP003629">
    <property type="protein sequence ID" value="AFQ44214.1"/>
    <property type="molecule type" value="Genomic_DNA"/>
</dbReference>
<keyword evidence="4" id="KW-1185">Reference proteome</keyword>
<evidence type="ECO:0000313" key="3">
    <source>
        <dbReference type="EMBL" id="AFQ44214.1"/>
    </source>
</evidence>
<sequence length="233" mass="26527">MFMIRVWLLLAMVILAIMHTALTHFMVIPFFNSIIVKCLILGIVFGLMNYLVAEVFARKFDKLKKINKQLRVNLNTDNLTGILNRRAFDNDIKSLEEYKGSYSLIFIDIDNFRDFNNRFGHDVGDRVLTKVGQTIQASTRASDRVYRYGGEEIVLLLMDCKKANAWKMAETIRTEISALDNESYPQITISLGVSSYPDDGDTIQELIVASDQALLLAKRNGKNRTILCGQYAK</sequence>
<proteinExistence type="predicted"/>
<feature type="transmembrane region" description="Helical" evidence="1">
    <location>
        <begin position="7"/>
        <end position="28"/>
    </location>
</feature>
<dbReference type="NCBIfam" id="TIGR00254">
    <property type="entry name" value="GGDEF"/>
    <property type="match status" value="1"/>
</dbReference>
<dbReference type="Gene3D" id="3.30.70.270">
    <property type="match status" value="1"/>
</dbReference>
<name>J7IVM8_DESMD</name>
<dbReference type="KEGG" id="dmi:Desmer_2279"/>
<feature type="domain" description="GGDEF" evidence="2">
    <location>
        <begin position="100"/>
        <end position="230"/>
    </location>
</feature>
<reference evidence="4" key="2">
    <citation type="submission" date="2012-08" db="EMBL/GenBank/DDBJ databases">
        <title>Finished genome of Desulfosporosinus meridiei DSM 13257.</title>
        <authorList>
            <person name="Huntemann M."/>
            <person name="Wei C.-L."/>
            <person name="Han J."/>
            <person name="Detter J.C."/>
            <person name="Han C."/>
            <person name="Davenport K."/>
            <person name="Daligault H."/>
            <person name="Erkkila T."/>
            <person name="Gu W."/>
            <person name="Munk A.C.C."/>
            <person name="Teshima H."/>
            <person name="Xu Y."/>
            <person name="Chain P."/>
            <person name="Tapia R."/>
            <person name="Chen A."/>
            <person name="Krypides N."/>
            <person name="Mavromatis K."/>
            <person name="Markowitz V."/>
            <person name="Szeto E."/>
            <person name="Ivanova N."/>
            <person name="Mikhailova N."/>
            <person name="Ovchinnikova G."/>
            <person name="Pagani I."/>
            <person name="Pati A."/>
            <person name="Goodwin L."/>
            <person name="Peters L."/>
            <person name="Pitluck S."/>
            <person name="Woyke T."/>
            <person name="Pester M."/>
            <person name="Spring S."/>
            <person name="Ollivier B."/>
            <person name="Rattei T."/>
            <person name="Klenk H.-P."/>
            <person name="Wagner M."/>
            <person name="Loy A."/>
        </authorList>
    </citation>
    <scope>NUCLEOTIDE SEQUENCE [LARGE SCALE GENOMIC DNA]</scope>
    <source>
        <strain evidence="4">ATCC BAA-275 / DSM 13257 / NCIMB 13706 / S10</strain>
    </source>
</reference>
<dbReference type="CDD" id="cd01949">
    <property type="entry name" value="GGDEF"/>
    <property type="match status" value="1"/>
</dbReference>
<dbReference type="HOGENOM" id="CLU_000445_11_16_9"/>
<keyword evidence="1" id="KW-1133">Transmembrane helix</keyword>
<evidence type="ECO:0000259" key="2">
    <source>
        <dbReference type="PROSITE" id="PS50887"/>
    </source>
</evidence>
<dbReference type="Pfam" id="PF00990">
    <property type="entry name" value="GGDEF"/>
    <property type="match status" value="1"/>
</dbReference>
<dbReference type="Proteomes" id="UP000005262">
    <property type="component" value="Chromosome"/>
</dbReference>
<keyword evidence="1" id="KW-0472">Membrane</keyword>
<dbReference type="PANTHER" id="PTHR45138:SF9">
    <property type="entry name" value="DIGUANYLATE CYCLASE DGCM-RELATED"/>
    <property type="match status" value="1"/>
</dbReference>
<evidence type="ECO:0000256" key="1">
    <source>
        <dbReference type="SAM" id="Phobius"/>
    </source>
</evidence>
<dbReference type="InterPro" id="IPR043128">
    <property type="entry name" value="Rev_trsase/Diguanyl_cyclase"/>
</dbReference>
<organism evidence="3 4">
    <name type="scientific">Desulfosporosinus meridiei (strain ATCC BAA-275 / DSM 13257 / KCTC 12902 / NCIMB 13706 / S10)</name>
    <dbReference type="NCBI Taxonomy" id="768704"/>
    <lineage>
        <taxon>Bacteria</taxon>
        <taxon>Bacillati</taxon>
        <taxon>Bacillota</taxon>
        <taxon>Clostridia</taxon>
        <taxon>Eubacteriales</taxon>
        <taxon>Desulfitobacteriaceae</taxon>
        <taxon>Desulfosporosinus</taxon>
    </lineage>
</organism>
<dbReference type="SUPFAM" id="SSF55073">
    <property type="entry name" value="Nucleotide cyclase"/>
    <property type="match status" value="1"/>
</dbReference>
<keyword evidence="1" id="KW-0812">Transmembrane</keyword>
<dbReference type="InterPro" id="IPR050469">
    <property type="entry name" value="Diguanylate_Cyclase"/>
</dbReference>
<reference evidence="3 4" key="1">
    <citation type="journal article" date="2012" name="J. Bacteriol.">
        <title>Complete genome sequences of Desulfosporosinus orientis DSM765T, Desulfosporosinus youngiae DSM17734T, Desulfosporosinus meridiei DSM13257T, and Desulfosporosinus acidiphilus DSM22704T.</title>
        <authorList>
            <person name="Pester M."/>
            <person name="Brambilla E."/>
            <person name="Alazard D."/>
            <person name="Rattei T."/>
            <person name="Weinmaier T."/>
            <person name="Han J."/>
            <person name="Lucas S."/>
            <person name="Lapidus A."/>
            <person name="Cheng J.F."/>
            <person name="Goodwin L."/>
            <person name="Pitluck S."/>
            <person name="Peters L."/>
            <person name="Ovchinnikova G."/>
            <person name="Teshima H."/>
            <person name="Detter J.C."/>
            <person name="Han C.S."/>
            <person name="Tapia R."/>
            <person name="Land M.L."/>
            <person name="Hauser L."/>
            <person name="Kyrpides N.C."/>
            <person name="Ivanova N.N."/>
            <person name="Pagani I."/>
            <person name="Huntmann M."/>
            <person name="Wei C.L."/>
            <person name="Davenport K.W."/>
            <person name="Daligault H."/>
            <person name="Chain P.S."/>
            <person name="Chen A."/>
            <person name="Mavromatis K."/>
            <person name="Markowitz V."/>
            <person name="Szeto E."/>
            <person name="Mikhailova N."/>
            <person name="Pati A."/>
            <person name="Wagner M."/>
            <person name="Woyke T."/>
            <person name="Ollivier B."/>
            <person name="Klenk H.P."/>
            <person name="Spring S."/>
            <person name="Loy A."/>
        </authorList>
    </citation>
    <scope>NUCLEOTIDE SEQUENCE [LARGE SCALE GENOMIC DNA]</scope>
    <source>
        <strain evidence="4">ATCC BAA-275 / DSM 13257 / NCIMB 13706 / S10</strain>
    </source>
</reference>
<dbReference type="InterPro" id="IPR000160">
    <property type="entry name" value="GGDEF_dom"/>
</dbReference>
<feature type="transmembrane region" description="Helical" evidence="1">
    <location>
        <begin position="34"/>
        <end position="57"/>
    </location>
</feature>
<accession>J7IVM8</accession>
<dbReference type="GO" id="GO:0052621">
    <property type="term" value="F:diguanylate cyclase activity"/>
    <property type="evidence" value="ECO:0007669"/>
    <property type="project" value="TreeGrafter"/>
</dbReference>
<dbReference type="AlphaFoldDB" id="J7IVM8"/>
<dbReference type="eggNOG" id="COG2199">
    <property type="taxonomic scope" value="Bacteria"/>
</dbReference>
<dbReference type="PANTHER" id="PTHR45138">
    <property type="entry name" value="REGULATORY COMPONENTS OF SENSORY TRANSDUCTION SYSTEM"/>
    <property type="match status" value="1"/>
</dbReference>
<dbReference type="PROSITE" id="PS50887">
    <property type="entry name" value="GGDEF"/>
    <property type="match status" value="1"/>
</dbReference>
<dbReference type="SMART" id="SM00267">
    <property type="entry name" value="GGDEF"/>
    <property type="match status" value="1"/>
</dbReference>
<dbReference type="InterPro" id="IPR029787">
    <property type="entry name" value="Nucleotide_cyclase"/>
</dbReference>
<dbReference type="STRING" id="768704.Desmer_2279"/>
<gene>
    <name evidence="3" type="ordered locus">Desmer_2279</name>
</gene>
<evidence type="ECO:0000313" key="4">
    <source>
        <dbReference type="Proteomes" id="UP000005262"/>
    </source>
</evidence>
<dbReference type="FunFam" id="3.30.70.270:FF:000001">
    <property type="entry name" value="Diguanylate cyclase domain protein"/>
    <property type="match status" value="1"/>
</dbReference>
<protein>
    <submittedName>
        <fullName evidence="3">Diguanylate cyclase (GGDEF) domain-containing protein</fullName>
    </submittedName>
</protein>